<keyword evidence="2 8" id="KW-0808">Transferase</keyword>
<comment type="caution">
    <text evidence="8">The sequence shown here is derived from an EMBL/GenBank/DDBJ whole genome shotgun (WGS) entry which is preliminary data.</text>
</comment>
<comment type="similarity">
    <text evidence="1">Belongs to the phosphohexose mutase family.</text>
</comment>
<feature type="domain" description="Alpha-D-phosphohexomutase alpha/beta/alpha" evidence="7">
    <location>
        <begin position="678"/>
        <end position="780"/>
    </location>
</feature>
<dbReference type="SUPFAM" id="SSF53448">
    <property type="entry name" value="Nucleotide-diphospho-sugar transferases"/>
    <property type="match status" value="1"/>
</dbReference>
<dbReference type="GO" id="GO:0016740">
    <property type="term" value="F:transferase activity"/>
    <property type="evidence" value="ECO:0007669"/>
    <property type="project" value="UniProtKB-KW"/>
</dbReference>
<dbReference type="CDD" id="cd04181">
    <property type="entry name" value="NTP_transferase"/>
    <property type="match status" value="1"/>
</dbReference>
<accession>A0A6B1D5P3</accession>
<dbReference type="InterPro" id="IPR016055">
    <property type="entry name" value="A-D-PHexomutase_a/b/a-I/II/III"/>
</dbReference>
<dbReference type="PROSITE" id="PS00101">
    <property type="entry name" value="HEXAPEP_TRANSFERASES"/>
    <property type="match status" value="1"/>
</dbReference>
<dbReference type="InterPro" id="IPR050486">
    <property type="entry name" value="Mannose-1P_guanyltransferase"/>
</dbReference>
<dbReference type="AlphaFoldDB" id="A0A6B1D5P3"/>
<dbReference type="Gene3D" id="3.30.310.50">
    <property type="entry name" value="Alpha-D-phosphohexomutase, C-terminal domain"/>
    <property type="match status" value="1"/>
</dbReference>
<gene>
    <name evidence="8" type="ORF">F4X14_06265</name>
</gene>
<dbReference type="InterPro" id="IPR018357">
    <property type="entry name" value="Hexapep_transf_CS"/>
</dbReference>
<evidence type="ECO:0000256" key="1">
    <source>
        <dbReference type="ARBA" id="ARBA00010231"/>
    </source>
</evidence>
<dbReference type="PANTHER" id="PTHR22572">
    <property type="entry name" value="SUGAR-1-PHOSPHATE GUANYL TRANSFERASE"/>
    <property type="match status" value="1"/>
</dbReference>
<dbReference type="SUPFAM" id="SSF51161">
    <property type="entry name" value="Trimeric LpxA-like enzymes"/>
    <property type="match status" value="1"/>
</dbReference>
<evidence type="ECO:0000313" key="8">
    <source>
        <dbReference type="EMBL" id="MYC94557.1"/>
    </source>
</evidence>
<protein>
    <submittedName>
        <fullName evidence="8">NTP transferase domain-containing protein</fullName>
    </submittedName>
</protein>
<evidence type="ECO:0000259" key="5">
    <source>
        <dbReference type="Pfam" id="PF00483"/>
    </source>
</evidence>
<dbReference type="Gene3D" id="3.90.550.10">
    <property type="entry name" value="Spore Coat Polysaccharide Biosynthesis Protein SpsA, Chain A"/>
    <property type="match status" value="1"/>
</dbReference>
<feature type="region of interest" description="Disordered" evidence="4">
    <location>
        <begin position="250"/>
        <end position="279"/>
    </location>
</feature>
<feature type="domain" description="Alpha-D-phosphohexomutase alpha/beta/alpha" evidence="6">
    <location>
        <begin position="418"/>
        <end position="550"/>
    </location>
</feature>
<dbReference type="Pfam" id="PF00483">
    <property type="entry name" value="NTP_transferase"/>
    <property type="match status" value="1"/>
</dbReference>
<evidence type="ECO:0000259" key="7">
    <source>
        <dbReference type="Pfam" id="PF02880"/>
    </source>
</evidence>
<name>A0A6B1D5P3_9CHLR</name>
<reference evidence="8" key="1">
    <citation type="submission" date="2019-09" db="EMBL/GenBank/DDBJ databases">
        <title>Characterisation of the sponge microbiome using genome-centric metagenomics.</title>
        <authorList>
            <person name="Engelberts J.P."/>
            <person name="Robbins S.J."/>
            <person name="De Goeij J.M."/>
            <person name="Aranda M."/>
            <person name="Bell S.C."/>
            <person name="Webster N.S."/>
        </authorList>
    </citation>
    <scope>NUCLEOTIDE SEQUENCE</scope>
    <source>
        <strain evidence="8">SB0661_bin_32</strain>
    </source>
</reference>
<dbReference type="InterPro" id="IPR036900">
    <property type="entry name" value="A-D-PHexomutase_C_sf"/>
</dbReference>
<dbReference type="Gene3D" id="2.160.10.10">
    <property type="entry name" value="Hexapeptide repeat proteins"/>
    <property type="match status" value="1"/>
</dbReference>
<proteinExistence type="inferred from homology"/>
<dbReference type="InterPro" id="IPR011004">
    <property type="entry name" value="Trimer_LpxA-like_sf"/>
</dbReference>
<dbReference type="GO" id="GO:0016868">
    <property type="term" value="F:intramolecular phosphotransferase activity"/>
    <property type="evidence" value="ECO:0007669"/>
    <property type="project" value="InterPro"/>
</dbReference>
<dbReference type="Pfam" id="PF02880">
    <property type="entry name" value="PGM_PMM_III"/>
    <property type="match status" value="1"/>
</dbReference>
<dbReference type="InterPro" id="IPR005846">
    <property type="entry name" value="A-D-PHexomutase_a/b/a-III"/>
</dbReference>
<dbReference type="SUPFAM" id="SSF53738">
    <property type="entry name" value="Phosphoglucomutase, first 3 domains"/>
    <property type="match status" value="3"/>
</dbReference>
<dbReference type="SUPFAM" id="SSF55957">
    <property type="entry name" value="Phosphoglucomutase, C-terminal domain"/>
    <property type="match status" value="1"/>
</dbReference>
<keyword evidence="3" id="KW-0677">Repeat</keyword>
<dbReference type="InterPro" id="IPR005844">
    <property type="entry name" value="A-D-PHexomutase_a/b/a-I"/>
</dbReference>
<feature type="domain" description="Nucleotidyl transferase" evidence="5">
    <location>
        <begin position="2"/>
        <end position="231"/>
    </location>
</feature>
<evidence type="ECO:0000259" key="6">
    <source>
        <dbReference type="Pfam" id="PF02878"/>
    </source>
</evidence>
<dbReference type="Gene3D" id="3.40.120.10">
    <property type="entry name" value="Alpha-D-Glucose-1,6-Bisphosphate, subunit A, domain 3"/>
    <property type="match status" value="3"/>
</dbReference>
<evidence type="ECO:0000256" key="3">
    <source>
        <dbReference type="ARBA" id="ARBA00022737"/>
    </source>
</evidence>
<dbReference type="InterPro" id="IPR029044">
    <property type="entry name" value="Nucleotide-diphossugar_trans"/>
</dbReference>
<dbReference type="EMBL" id="VXMH01000028">
    <property type="protein sequence ID" value="MYC94557.1"/>
    <property type="molecule type" value="Genomic_DNA"/>
</dbReference>
<organism evidence="8">
    <name type="scientific">Caldilineaceae bacterium SB0661_bin_32</name>
    <dbReference type="NCBI Taxonomy" id="2605255"/>
    <lineage>
        <taxon>Bacteria</taxon>
        <taxon>Bacillati</taxon>
        <taxon>Chloroflexota</taxon>
        <taxon>Caldilineae</taxon>
        <taxon>Caldilineales</taxon>
        <taxon>Caldilineaceae</taxon>
    </lineage>
</organism>
<dbReference type="Pfam" id="PF02878">
    <property type="entry name" value="PGM_PMM_I"/>
    <property type="match status" value="1"/>
</dbReference>
<dbReference type="GO" id="GO:0005975">
    <property type="term" value="P:carbohydrate metabolic process"/>
    <property type="evidence" value="ECO:0007669"/>
    <property type="project" value="InterPro"/>
</dbReference>
<sequence>MKAVVMAGGEGSRLRPLTIGRPKPMVPLVDKPVLGHILELLKYHGITEVVITLQYLPSVIQDFYGDGSALGLNITYVVEEMPLGTAGGVKNAAAHLNDTFLVISGDALTDFNLQAAVQHHITAGALATLAVYPVPNPLEYGAVVSDENGNITQFLEKPDWSAVRSDRVNTGIYVLEPAVLDYIPDDVAYDFSTELFPDLLQRGERLQAYVAEGYWCDVGTISEYMRASADLISGKVWLPQPLGATAAAEAVEPSREIPGERQGNTGGTPGFSLPFPRSSPTRRDLILGADVEIAADARIDGPVYLGNAVKIKEGVTIQGPCVVRDYTIVDRYSRLEHCVVWRNTYIGETCELLGAIVCRQCSLKSGTIAYEDVVIGDNCVLDENCVVHPDVKLWPNKRIEPGAVVRESIIWGSRGRRSLFGRAGVSGVVNVDFTPEFAAKLGSSLGANLPRGSYVVINRDSHRSSRMLIRALMSGLSSAGVDVWDLGEVPVPVARHFVRTNPSAAAGVHVRLSPLDQRVVDIRFMDSQGLDQSRIAERSVERSFSREDFRRAFLDEVGQIDYPADPTAGYIESFVAGVNRDRIRATAPHVHPQLVVDTSHGLGGETMATVLNLLEVDYLPLNGPKLGALRDQFRHQLQHMAKIMGVLDAGVGVKLDVDGERVFLIDERGVVLDDLTAALLLLELAMYANPGAKVALPAVLPRAFETVVDRYDGQIVFTQSELRDLMRAADGDVLFATDGAGHFIFPDLQPVSDGLLATVRLLEYLGLRQAAVSEIVADLPHFFMAHHRVDCPWEAKGTVMRLLNQSYQGDGVVTIDGLKIHFGTEEWVHIGPNPEQPLFEIRAEAADSERATALVKEHGDQLMQWIVASDR</sequence>
<dbReference type="InterPro" id="IPR005835">
    <property type="entry name" value="NTP_transferase_dom"/>
</dbReference>
<evidence type="ECO:0000256" key="2">
    <source>
        <dbReference type="ARBA" id="ARBA00022679"/>
    </source>
</evidence>
<evidence type="ECO:0000256" key="4">
    <source>
        <dbReference type="SAM" id="MobiDB-lite"/>
    </source>
</evidence>